<reference evidence="1" key="1">
    <citation type="submission" date="2018-05" db="EMBL/GenBank/DDBJ databases">
        <authorList>
            <person name="Lanie J.A."/>
            <person name="Ng W.-L."/>
            <person name="Kazmierczak K.M."/>
            <person name="Andrzejewski T.M."/>
            <person name="Davidsen T.M."/>
            <person name="Wayne K.J."/>
            <person name="Tettelin H."/>
            <person name="Glass J.I."/>
            <person name="Rusch D."/>
            <person name="Podicherti R."/>
            <person name="Tsui H.-C.T."/>
            <person name="Winkler M.E."/>
        </authorList>
    </citation>
    <scope>NUCLEOTIDE SEQUENCE</scope>
</reference>
<evidence type="ECO:0008006" key="2">
    <source>
        <dbReference type="Google" id="ProtNLM"/>
    </source>
</evidence>
<accession>A0A381YI02</accession>
<dbReference type="InterPro" id="IPR036909">
    <property type="entry name" value="Cyt_c-like_dom_sf"/>
</dbReference>
<dbReference type="AlphaFoldDB" id="A0A381YI02"/>
<proteinExistence type="predicted"/>
<evidence type="ECO:0000313" key="1">
    <source>
        <dbReference type="EMBL" id="SVA76242.1"/>
    </source>
</evidence>
<dbReference type="SUPFAM" id="SSF46626">
    <property type="entry name" value="Cytochrome c"/>
    <property type="match status" value="1"/>
</dbReference>
<dbReference type="GO" id="GO:0009055">
    <property type="term" value="F:electron transfer activity"/>
    <property type="evidence" value="ECO:0007669"/>
    <property type="project" value="InterPro"/>
</dbReference>
<dbReference type="GO" id="GO:0020037">
    <property type="term" value="F:heme binding"/>
    <property type="evidence" value="ECO:0007669"/>
    <property type="project" value="InterPro"/>
</dbReference>
<organism evidence="1">
    <name type="scientific">marine metagenome</name>
    <dbReference type="NCBI Taxonomy" id="408172"/>
    <lineage>
        <taxon>unclassified sequences</taxon>
        <taxon>metagenomes</taxon>
        <taxon>ecological metagenomes</taxon>
    </lineage>
</organism>
<name>A0A381YI02_9ZZZZ</name>
<dbReference type="EMBL" id="UINC01018203">
    <property type="protein sequence ID" value="SVA76242.1"/>
    <property type="molecule type" value="Genomic_DNA"/>
</dbReference>
<gene>
    <name evidence="1" type="ORF">METZ01_LOCUS129096</name>
</gene>
<sequence length="90" mass="10471">MHDGKGQKGIFPPLAKSDYLFKNMEESIKAIKFGGIDGEIVVNGVKYDTRMERMGLYDDEIADIMNYILNSWGNKYDKMIQEDYIRKIKK</sequence>
<dbReference type="Gene3D" id="1.10.760.10">
    <property type="entry name" value="Cytochrome c-like domain"/>
    <property type="match status" value="1"/>
</dbReference>
<protein>
    <recommendedName>
        <fullName evidence="2">Cytochrome c domain-containing protein</fullName>
    </recommendedName>
</protein>